<keyword evidence="1" id="KW-0472">Membrane</keyword>
<evidence type="ECO:0000256" key="1">
    <source>
        <dbReference type="SAM" id="Phobius"/>
    </source>
</evidence>
<dbReference type="EMBL" id="MEVD01000023">
    <property type="protein sequence ID" value="OGC52601.1"/>
    <property type="molecule type" value="Genomic_DNA"/>
</dbReference>
<protein>
    <recommendedName>
        <fullName evidence="4">Type 4 fimbrial biogenesis protein PilX N-terminal domain-containing protein</fullName>
    </recommendedName>
</protein>
<comment type="caution">
    <text evidence="2">The sequence shown here is derived from an EMBL/GenBank/DDBJ whole genome shotgun (WGS) entry which is preliminary data.</text>
</comment>
<keyword evidence="1" id="KW-0812">Transmembrane</keyword>
<evidence type="ECO:0000313" key="3">
    <source>
        <dbReference type="Proteomes" id="UP000178127"/>
    </source>
</evidence>
<name>A0A1F4V613_UNCKA</name>
<keyword evidence="1" id="KW-1133">Transmembrane helix</keyword>
<evidence type="ECO:0008006" key="4">
    <source>
        <dbReference type="Google" id="ProtNLM"/>
    </source>
</evidence>
<reference evidence="2 3" key="1">
    <citation type="journal article" date="2016" name="Nat. Commun.">
        <title>Thousands of microbial genomes shed light on interconnected biogeochemical processes in an aquifer system.</title>
        <authorList>
            <person name="Anantharaman K."/>
            <person name="Brown C.T."/>
            <person name="Hug L.A."/>
            <person name="Sharon I."/>
            <person name="Castelle C.J."/>
            <person name="Probst A.J."/>
            <person name="Thomas B.C."/>
            <person name="Singh A."/>
            <person name="Wilkins M.J."/>
            <person name="Karaoz U."/>
            <person name="Brodie E.L."/>
            <person name="Williams K.H."/>
            <person name="Hubbard S.S."/>
            <person name="Banfield J.F."/>
        </authorList>
    </citation>
    <scope>NUCLEOTIDE SEQUENCE [LARGE SCALE GENOMIC DNA]</scope>
</reference>
<evidence type="ECO:0000313" key="2">
    <source>
        <dbReference type="EMBL" id="OGC52601.1"/>
    </source>
</evidence>
<dbReference type="STRING" id="1802620.A3D91_01185"/>
<organism evidence="2 3">
    <name type="scientific">candidate division WWE3 bacterium RIFCSPHIGHO2_02_FULL_38_14</name>
    <dbReference type="NCBI Taxonomy" id="1802620"/>
    <lineage>
        <taxon>Bacteria</taxon>
        <taxon>Katanobacteria</taxon>
    </lineage>
</organism>
<feature type="transmembrane region" description="Helical" evidence="1">
    <location>
        <begin position="12"/>
        <end position="34"/>
    </location>
</feature>
<dbReference type="Proteomes" id="UP000178127">
    <property type="component" value="Unassembled WGS sequence"/>
</dbReference>
<accession>A0A1F4V613</accession>
<gene>
    <name evidence="2" type="ORF">A3D91_01185</name>
</gene>
<sequence length="126" mass="13605">MKSIDEKGYIAVTLILIVISVVFVIGTSVSVLSINDIQMSLANKNGLDALNIVEGCVENSLLNLNEDNNIPSSISLPEGNCSVTINSQNGNDWDFTVQTTIKSYSKSIRVNATRATNVLVTAWTEN</sequence>
<dbReference type="AlphaFoldDB" id="A0A1F4V613"/>
<proteinExistence type="predicted"/>